<dbReference type="EMBL" id="ML977614">
    <property type="protein sequence ID" value="KAF1997379.1"/>
    <property type="molecule type" value="Genomic_DNA"/>
</dbReference>
<keyword evidence="1" id="KW-0732">Signal</keyword>
<protein>
    <submittedName>
        <fullName evidence="2">Uncharacterized protein</fullName>
    </submittedName>
</protein>
<organism evidence="2 3">
    <name type="scientific">Amniculicola lignicola CBS 123094</name>
    <dbReference type="NCBI Taxonomy" id="1392246"/>
    <lineage>
        <taxon>Eukaryota</taxon>
        <taxon>Fungi</taxon>
        <taxon>Dikarya</taxon>
        <taxon>Ascomycota</taxon>
        <taxon>Pezizomycotina</taxon>
        <taxon>Dothideomycetes</taxon>
        <taxon>Pleosporomycetidae</taxon>
        <taxon>Pleosporales</taxon>
        <taxon>Amniculicolaceae</taxon>
        <taxon>Amniculicola</taxon>
    </lineage>
</organism>
<evidence type="ECO:0000256" key="1">
    <source>
        <dbReference type="SAM" id="SignalP"/>
    </source>
</evidence>
<proteinExistence type="predicted"/>
<dbReference type="AlphaFoldDB" id="A0A6A5W9C2"/>
<name>A0A6A5W9C2_9PLEO</name>
<accession>A0A6A5W9C2</accession>
<keyword evidence="3" id="KW-1185">Reference proteome</keyword>
<reference evidence="2" key="1">
    <citation type="journal article" date="2020" name="Stud. Mycol.">
        <title>101 Dothideomycetes genomes: a test case for predicting lifestyles and emergence of pathogens.</title>
        <authorList>
            <person name="Haridas S."/>
            <person name="Albert R."/>
            <person name="Binder M."/>
            <person name="Bloem J."/>
            <person name="Labutti K."/>
            <person name="Salamov A."/>
            <person name="Andreopoulos B."/>
            <person name="Baker S."/>
            <person name="Barry K."/>
            <person name="Bills G."/>
            <person name="Bluhm B."/>
            <person name="Cannon C."/>
            <person name="Castanera R."/>
            <person name="Culley D."/>
            <person name="Daum C."/>
            <person name="Ezra D."/>
            <person name="Gonzalez J."/>
            <person name="Henrissat B."/>
            <person name="Kuo A."/>
            <person name="Liang C."/>
            <person name="Lipzen A."/>
            <person name="Lutzoni F."/>
            <person name="Magnuson J."/>
            <person name="Mondo S."/>
            <person name="Nolan M."/>
            <person name="Ohm R."/>
            <person name="Pangilinan J."/>
            <person name="Park H.-J."/>
            <person name="Ramirez L."/>
            <person name="Alfaro M."/>
            <person name="Sun H."/>
            <person name="Tritt A."/>
            <person name="Yoshinaga Y."/>
            <person name="Zwiers L.-H."/>
            <person name="Turgeon B."/>
            <person name="Goodwin S."/>
            <person name="Spatafora J."/>
            <person name="Crous P."/>
            <person name="Grigoriev I."/>
        </authorList>
    </citation>
    <scope>NUCLEOTIDE SEQUENCE</scope>
    <source>
        <strain evidence="2">CBS 123094</strain>
    </source>
</reference>
<evidence type="ECO:0000313" key="3">
    <source>
        <dbReference type="Proteomes" id="UP000799779"/>
    </source>
</evidence>
<dbReference type="Proteomes" id="UP000799779">
    <property type="component" value="Unassembled WGS sequence"/>
</dbReference>
<sequence>MKTTVILTLLAAVTLGQARLLYGRQANIQSFTGALGGVAATPIVDSGDEDRPFLVAGATFVNIGAALQRSCDQQQNGCFNLVNGAGDVDFDQADCAAQKQACDAAGGA</sequence>
<feature type="signal peptide" evidence="1">
    <location>
        <begin position="1"/>
        <end position="18"/>
    </location>
</feature>
<feature type="chain" id="PRO_5025400398" evidence="1">
    <location>
        <begin position="19"/>
        <end position="108"/>
    </location>
</feature>
<dbReference type="OrthoDB" id="2153847at2759"/>
<evidence type="ECO:0000313" key="2">
    <source>
        <dbReference type="EMBL" id="KAF1997379.1"/>
    </source>
</evidence>
<gene>
    <name evidence="2" type="ORF">P154DRAFT_537204</name>
</gene>